<evidence type="ECO:0000313" key="2">
    <source>
        <dbReference type="EMBL" id="CDW96770.1"/>
    </source>
</evidence>
<name>A0A0F7S7A6_9BASI</name>
<accession>A0A0F7S7A6</accession>
<sequence length="346" mass="36481">MSAPFIARQRVLCGQAASTLRLAHPSIGRINPSTSASIITRSFHAQSNRSPPTSPALASKRWPLKTLGGGLMAAGGGWCYLGNNDVYQKQSFSVYSPLESESGEAKQVNGSSTLLRPASPAAPRRQTVTLVFLTSQSTGQGLVKSLVSNLGGGSGEREKWFPWIGYFQEAGHDCLQMNLALPNNDNGAGADTTSREGVDKTTARLADELHSQIRLSNLQRQPVLFVHHAADSSPISTAQMVSSYIEPGKGGSSGGGGFLSKIFGGGGMFGSRPAISGLVVISDLDDASALTLFGKHPKLNTLIVANGGANTTAHQGKVTVMDAKGANNDKIIKDIECWLIKERYEG</sequence>
<reference evidence="3" key="2">
    <citation type="submission" date="2014-06" db="EMBL/GenBank/DDBJ databases">
        <authorList>
            <person name="Berkman P.J."/>
        </authorList>
    </citation>
    <scope>NUCLEOTIDE SEQUENCE [LARGE SCALE GENOMIC DNA]</scope>
</reference>
<reference evidence="1" key="3">
    <citation type="submission" date="2014-06" db="EMBL/GenBank/DDBJ databases">
        <authorList>
            <person name="Ju J."/>
            <person name="Zhang J."/>
        </authorList>
    </citation>
    <scope>NUCLEOTIDE SEQUENCE</scope>
    <source>
        <strain evidence="1">SscI8</strain>
    </source>
</reference>
<dbReference type="EMBL" id="CCFA01000856">
    <property type="protein sequence ID" value="CDW96770.1"/>
    <property type="molecule type" value="Genomic_DNA"/>
</dbReference>
<evidence type="ECO:0000313" key="3">
    <source>
        <dbReference type="Proteomes" id="UP000242770"/>
    </source>
</evidence>
<keyword evidence="3" id="KW-1185">Reference proteome</keyword>
<proteinExistence type="predicted"/>
<dbReference type="AlphaFoldDB" id="A0A0F7S7A6"/>
<dbReference type="OrthoDB" id="3358788at2759"/>
<evidence type="ECO:0000313" key="1">
    <source>
        <dbReference type="EMBL" id="CDU23528.1"/>
    </source>
</evidence>
<organism evidence="2 3">
    <name type="scientific">Sporisorium scitamineum</name>
    <dbReference type="NCBI Taxonomy" id="49012"/>
    <lineage>
        <taxon>Eukaryota</taxon>
        <taxon>Fungi</taxon>
        <taxon>Dikarya</taxon>
        <taxon>Basidiomycota</taxon>
        <taxon>Ustilaginomycotina</taxon>
        <taxon>Ustilaginomycetes</taxon>
        <taxon>Ustilaginales</taxon>
        <taxon>Ustilaginaceae</taxon>
        <taxon>Sporisorium</taxon>
    </lineage>
</organism>
<reference evidence="2" key="1">
    <citation type="submission" date="2014-06" db="EMBL/GenBank/DDBJ databases">
        <authorList>
            <person name="Berkman J.Paul."/>
        </authorList>
    </citation>
    <scope>NUCLEOTIDE SEQUENCE [LARGE SCALE GENOMIC DNA]</scope>
</reference>
<gene>
    <name evidence="2" type="primary">SSCI16670.1</name>
    <name evidence="1" type="ORF">SPSC_02157</name>
</gene>
<dbReference type="Proteomes" id="UP000242770">
    <property type="component" value="Unassembled WGS sequence"/>
</dbReference>
<protein>
    <submittedName>
        <fullName evidence="2">Uncharacterized protein</fullName>
    </submittedName>
</protein>
<dbReference type="EMBL" id="LK056663">
    <property type="protein sequence ID" value="CDU23528.1"/>
    <property type="molecule type" value="Genomic_DNA"/>
</dbReference>